<dbReference type="InterPro" id="IPR004860">
    <property type="entry name" value="LAGLIDADG_dom"/>
</dbReference>
<comment type="function">
    <text evidence="1">Mitochondrial DNA endonuclease involved in intron homing.</text>
</comment>
<dbReference type="RefSeq" id="YP_007374870.1">
    <property type="nucleotide sequence ID" value="NC_020148.1"/>
</dbReference>
<dbReference type="Pfam" id="PF03161">
    <property type="entry name" value="LAGLIDADG_2"/>
    <property type="match status" value="1"/>
</dbReference>
<dbReference type="GO" id="GO:0004519">
    <property type="term" value="F:endonuclease activity"/>
    <property type="evidence" value="ECO:0007669"/>
    <property type="project" value="InterPro"/>
</dbReference>
<feature type="domain" description="Homing endonuclease LAGLIDADG" evidence="2">
    <location>
        <begin position="20"/>
        <end position="84"/>
    </location>
</feature>
<evidence type="ECO:0000256" key="1">
    <source>
        <dbReference type="ARBA" id="ARBA00002670"/>
    </source>
</evidence>
<gene>
    <name evidence="3" type="ORF">PRA_mt0027</name>
</gene>
<proteinExistence type="predicted"/>
<accession>L8B9C3</accession>
<dbReference type="EMBL" id="HE613568">
    <property type="protein sequence ID" value="CCE89170.1"/>
    <property type="molecule type" value="Genomic_DNA"/>
</dbReference>
<reference evidence="3" key="1">
    <citation type="journal article" date="2014" name="PLoS ONE">
        <title>Mitochondrial Genome of Phlebia radiata Is the Second Largest (156 kbp) among Fungi and Features Signs of Genome Flexibility and Recent Recombination Events.</title>
        <authorList>
            <person name="Salavirta H."/>
            <person name="Oksanen I."/>
            <person name="Kuuskeri J."/>
            <person name="Makela M."/>
            <person name="Laine P."/>
            <person name="Paulin L."/>
            <person name="Lundell T."/>
        </authorList>
    </citation>
    <scope>NUCLEOTIDE SEQUENCE</scope>
    <source>
        <strain evidence="3">79</strain>
    </source>
</reference>
<dbReference type="AlphaFoldDB" id="L8B9C3"/>
<geneLocation type="mitochondrion" evidence="3"/>
<dbReference type="SUPFAM" id="SSF55608">
    <property type="entry name" value="Homing endonucleases"/>
    <property type="match status" value="1"/>
</dbReference>
<organism evidence="3">
    <name type="scientific">Phlebia radiata</name>
    <name type="common">White-rot fungus</name>
    <dbReference type="NCBI Taxonomy" id="5308"/>
    <lineage>
        <taxon>Eukaryota</taxon>
        <taxon>Fungi</taxon>
        <taxon>Dikarya</taxon>
        <taxon>Basidiomycota</taxon>
        <taxon>Agaricomycotina</taxon>
        <taxon>Agaricomycetes</taxon>
        <taxon>Polyporales</taxon>
        <taxon>Meruliaceae</taxon>
        <taxon>Phlebia</taxon>
    </lineage>
</organism>
<evidence type="ECO:0000259" key="2">
    <source>
        <dbReference type="Pfam" id="PF03161"/>
    </source>
</evidence>
<dbReference type="GeneID" id="14469509"/>
<protein>
    <recommendedName>
        <fullName evidence="2">Homing endonuclease LAGLIDADG domain-containing protein</fullName>
    </recommendedName>
</protein>
<keyword evidence="3" id="KW-0496">Mitochondrion</keyword>
<sequence>MVDLKLYNQLNIKIIFLCCLKHLFSQFCSAPYSSYNYLDSRTNKNYSSLTLRTRSLPLFTEYYKLFYLNGVKVIPNNIGDLLTPARTGGISSLDNARWILS</sequence>
<dbReference type="InterPro" id="IPR027434">
    <property type="entry name" value="Homing_endonucl"/>
</dbReference>
<dbReference type="Gene3D" id="3.10.28.10">
    <property type="entry name" value="Homing endonucleases"/>
    <property type="match status" value="1"/>
</dbReference>
<name>L8B9C3_PHLRA</name>
<evidence type="ECO:0000313" key="3">
    <source>
        <dbReference type="EMBL" id="CCE89170.1"/>
    </source>
</evidence>